<gene>
    <name evidence="2" type="ORF">FHW14_000189</name>
</gene>
<dbReference type="Proteomes" id="UP000590811">
    <property type="component" value="Unassembled WGS sequence"/>
</dbReference>
<feature type="domain" description="AB hydrolase-1" evidence="1">
    <location>
        <begin position="10"/>
        <end position="232"/>
    </location>
</feature>
<dbReference type="GO" id="GO:0003824">
    <property type="term" value="F:catalytic activity"/>
    <property type="evidence" value="ECO:0007669"/>
    <property type="project" value="UniProtKB-ARBA"/>
</dbReference>
<dbReference type="AlphaFoldDB" id="A0A839PPN6"/>
<organism evidence="2 3">
    <name type="scientific">Terracoccus luteus</name>
    <dbReference type="NCBI Taxonomy" id="53356"/>
    <lineage>
        <taxon>Bacteria</taxon>
        <taxon>Bacillati</taxon>
        <taxon>Actinomycetota</taxon>
        <taxon>Actinomycetes</taxon>
        <taxon>Micrococcales</taxon>
        <taxon>Intrasporangiaceae</taxon>
        <taxon>Terracoccus</taxon>
    </lineage>
</organism>
<protein>
    <submittedName>
        <fullName evidence="2">Pimeloyl-ACP methyl ester carboxylesterase</fullName>
    </submittedName>
</protein>
<dbReference type="EMBL" id="JACHVT010000001">
    <property type="protein sequence ID" value="MBB2985049.1"/>
    <property type="molecule type" value="Genomic_DNA"/>
</dbReference>
<dbReference type="PANTHER" id="PTHR43798">
    <property type="entry name" value="MONOACYLGLYCEROL LIPASE"/>
    <property type="match status" value="1"/>
</dbReference>
<dbReference type="GO" id="GO:0016020">
    <property type="term" value="C:membrane"/>
    <property type="evidence" value="ECO:0007669"/>
    <property type="project" value="TreeGrafter"/>
</dbReference>
<dbReference type="Gene3D" id="3.40.50.1820">
    <property type="entry name" value="alpha/beta hydrolase"/>
    <property type="match status" value="1"/>
</dbReference>
<dbReference type="PANTHER" id="PTHR43798:SF33">
    <property type="entry name" value="HYDROLASE, PUTATIVE (AFU_ORTHOLOGUE AFUA_2G14860)-RELATED"/>
    <property type="match status" value="1"/>
</dbReference>
<dbReference type="SUPFAM" id="SSF53474">
    <property type="entry name" value="alpha/beta-Hydrolases"/>
    <property type="match status" value="1"/>
</dbReference>
<dbReference type="RefSeq" id="WP_245963483.1">
    <property type="nucleotide sequence ID" value="NZ_JACHVT010000001.1"/>
</dbReference>
<sequence length="247" mass="26098">MDAPARPLHLVLVHGSRLGSSQWAPQLPLLAGRATVGLVDLPGHGARADEPFTLARCAEVIGEAVASAPASACTVVVGHSLGGYAVMTFASENPDVAAGFVLADCSATPTGLGAAVYRGVAALTDRLGPERMTRVNDRVLRRLYPPERIEPVIAGGYYFAPTPAAWAEVMTHCRPSMLTGVRRPVLLLNGRFDQFRVGTRAFLRAAPTARVEVLPRAGHLTNLDQPEAFTDAVLAFAREVADSAPVT</sequence>
<evidence type="ECO:0000259" key="1">
    <source>
        <dbReference type="Pfam" id="PF12697"/>
    </source>
</evidence>
<proteinExistence type="predicted"/>
<evidence type="ECO:0000313" key="2">
    <source>
        <dbReference type="EMBL" id="MBB2985049.1"/>
    </source>
</evidence>
<evidence type="ECO:0000313" key="3">
    <source>
        <dbReference type="Proteomes" id="UP000590811"/>
    </source>
</evidence>
<name>A0A839PPN6_9MICO</name>
<reference evidence="2 3" key="1">
    <citation type="submission" date="2020-08" db="EMBL/GenBank/DDBJ databases">
        <title>Genomic Encyclopedia of Type Strains, Phase IV (KMG-V): Genome sequencing to study the core and pangenomes of soil and plant-associated prokaryotes.</title>
        <authorList>
            <person name="Whitman W."/>
        </authorList>
    </citation>
    <scope>NUCLEOTIDE SEQUENCE [LARGE SCALE GENOMIC DNA]</scope>
    <source>
        <strain evidence="2 3">B3ACCR2</strain>
    </source>
</reference>
<dbReference type="InterPro" id="IPR000073">
    <property type="entry name" value="AB_hydrolase_1"/>
</dbReference>
<comment type="caution">
    <text evidence="2">The sequence shown here is derived from an EMBL/GenBank/DDBJ whole genome shotgun (WGS) entry which is preliminary data.</text>
</comment>
<accession>A0A839PPN6</accession>
<dbReference type="InterPro" id="IPR050266">
    <property type="entry name" value="AB_hydrolase_sf"/>
</dbReference>
<dbReference type="Pfam" id="PF12697">
    <property type="entry name" value="Abhydrolase_6"/>
    <property type="match status" value="1"/>
</dbReference>
<dbReference type="InterPro" id="IPR029058">
    <property type="entry name" value="AB_hydrolase_fold"/>
</dbReference>